<dbReference type="EMBL" id="CP012117">
    <property type="protein sequence ID" value="ANP27961.1"/>
    <property type="molecule type" value="Genomic_DNA"/>
</dbReference>
<dbReference type="Proteomes" id="UP000092596">
    <property type="component" value="Chromosome"/>
</dbReference>
<dbReference type="STRING" id="1630135.DAD186_14110"/>
<dbReference type="RefSeq" id="WP_034373755.1">
    <property type="nucleotide sequence ID" value="NZ_CP012117.1"/>
</dbReference>
<protein>
    <recommendedName>
        <fullName evidence="3">DUF4440 domain-containing protein</fullName>
    </recommendedName>
</protein>
<evidence type="ECO:0000313" key="1">
    <source>
        <dbReference type="EMBL" id="ANP27961.1"/>
    </source>
</evidence>
<sequence>MNKKSWFGDDVDPMKLGIDEFELREVNGRTVVVGYGDFPEDAEGAKHQQFKRFRVCVELQEDETWKVIDMEPAS</sequence>
<organism evidence="1 2">
    <name type="scientific">Dermabacter vaginalis</name>
    <dbReference type="NCBI Taxonomy" id="1630135"/>
    <lineage>
        <taxon>Bacteria</taxon>
        <taxon>Bacillati</taxon>
        <taxon>Actinomycetota</taxon>
        <taxon>Actinomycetes</taxon>
        <taxon>Micrococcales</taxon>
        <taxon>Dermabacteraceae</taxon>
        <taxon>Dermabacter</taxon>
    </lineage>
</organism>
<dbReference type="AlphaFoldDB" id="A0A1B0ZJ14"/>
<proteinExistence type="predicted"/>
<reference evidence="1 2" key="1">
    <citation type="submission" date="2015-06" db="EMBL/GenBank/DDBJ databases">
        <title>Investigation of pathophysiology for high-risk pregnancy and development of treatment modality based on it.</title>
        <authorList>
            <person name="Kim B.-C."/>
            <person name="Lim S."/>
        </authorList>
    </citation>
    <scope>NUCLEOTIDE SEQUENCE [LARGE SCALE GENOMIC DNA]</scope>
    <source>
        <strain evidence="1 2">AD1-86</strain>
    </source>
</reference>
<accession>A0A1B0ZJ14</accession>
<name>A0A1B0ZJ14_9MICO</name>
<dbReference type="KEGG" id="dva:DAD186_14110"/>
<gene>
    <name evidence="1" type="ORF">DAD186_14110</name>
</gene>
<evidence type="ECO:0008006" key="3">
    <source>
        <dbReference type="Google" id="ProtNLM"/>
    </source>
</evidence>
<evidence type="ECO:0000313" key="2">
    <source>
        <dbReference type="Proteomes" id="UP000092596"/>
    </source>
</evidence>